<dbReference type="EMBL" id="JACHGT010000020">
    <property type="protein sequence ID" value="MBB6039122.1"/>
    <property type="molecule type" value="Genomic_DNA"/>
</dbReference>
<name>A0A841G020_9ACTN</name>
<evidence type="ECO:0000313" key="1">
    <source>
        <dbReference type="EMBL" id="MBB6039122.1"/>
    </source>
</evidence>
<dbReference type="AlphaFoldDB" id="A0A841G020"/>
<dbReference type="Proteomes" id="UP000548476">
    <property type="component" value="Unassembled WGS sequence"/>
</dbReference>
<protein>
    <recommendedName>
        <fullName evidence="3">DUF2273 domain-containing protein</fullName>
    </recommendedName>
</protein>
<reference evidence="1 2" key="1">
    <citation type="submission" date="2020-08" db="EMBL/GenBank/DDBJ databases">
        <title>Genomic Encyclopedia of Type Strains, Phase IV (KMG-IV): sequencing the most valuable type-strain genomes for metagenomic binning, comparative biology and taxonomic classification.</title>
        <authorList>
            <person name="Goeker M."/>
        </authorList>
    </citation>
    <scope>NUCLEOTIDE SEQUENCE [LARGE SCALE GENOMIC DNA]</scope>
    <source>
        <strain evidence="1 2">YIM 65646</strain>
    </source>
</reference>
<evidence type="ECO:0000313" key="2">
    <source>
        <dbReference type="Proteomes" id="UP000548476"/>
    </source>
</evidence>
<sequence length="64" mass="6671">MSRQQFGFLAGFLFVGLWALAGIGPAIGALIVGGIGFFIGRVLDGDVDVNELVGRFTPSGTKSR</sequence>
<evidence type="ECO:0008006" key="3">
    <source>
        <dbReference type="Google" id="ProtNLM"/>
    </source>
</evidence>
<gene>
    <name evidence="1" type="ORF">HNR73_007013</name>
</gene>
<dbReference type="RefSeq" id="WP_184792217.1">
    <property type="nucleotide sequence ID" value="NZ_BONT01000052.1"/>
</dbReference>
<comment type="caution">
    <text evidence="1">The sequence shown here is derived from an EMBL/GenBank/DDBJ whole genome shotgun (WGS) entry which is preliminary data.</text>
</comment>
<keyword evidence="2" id="KW-1185">Reference proteome</keyword>
<accession>A0A841G020</accession>
<organism evidence="1 2">
    <name type="scientific">Phytomonospora endophytica</name>
    <dbReference type="NCBI Taxonomy" id="714109"/>
    <lineage>
        <taxon>Bacteria</taxon>
        <taxon>Bacillati</taxon>
        <taxon>Actinomycetota</taxon>
        <taxon>Actinomycetes</taxon>
        <taxon>Micromonosporales</taxon>
        <taxon>Micromonosporaceae</taxon>
        <taxon>Phytomonospora</taxon>
    </lineage>
</organism>
<proteinExistence type="predicted"/>